<accession>M0BIH0</accession>
<gene>
    <name evidence="9" type="ORF">C479_09810</name>
</gene>
<reference evidence="9 10" key="1">
    <citation type="journal article" date="2014" name="PLoS Genet.">
        <title>Phylogenetically driven sequencing of extremely halophilic archaea reveals strategies for static and dynamic osmo-response.</title>
        <authorList>
            <person name="Becker E.A."/>
            <person name="Seitzer P.M."/>
            <person name="Tritt A."/>
            <person name="Larsen D."/>
            <person name="Krusor M."/>
            <person name="Yao A.I."/>
            <person name="Wu D."/>
            <person name="Madern D."/>
            <person name="Eisen J.A."/>
            <person name="Darling A.E."/>
            <person name="Facciotti M.T."/>
        </authorList>
    </citation>
    <scope>NUCLEOTIDE SEQUENCE [LARGE SCALE GENOMIC DNA]</scope>
    <source>
        <strain evidence="9 10">JCM 14624</strain>
    </source>
</reference>
<evidence type="ECO:0000313" key="9">
    <source>
        <dbReference type="EMBL" id="ELZ10083.1"/>
    </source>
</evidence>
<dbReference type="PATRIC" id="fig|1227490.4.peg.2005"/>
<dbReference type="InterPro" id="IPR025877">
    <property type="entry name" value="MobA-like_NTP_Trfase"/>
</dbReference>
<evidence type="ECO:0000256" key="7">
    <source>
        <dbReference type="ARBA" id="ARBA00023150"/>
    </source>
</evidence>
<dbReference type="CDD" id="cd02503">
    <property type="entry name" value="MobA"/>
    <property type="match status" value="1"/>
</dbReference>
<keyword evidence="7" id="KW-0501">Molybdenum cofactor biosynthesis</keyword>
<evidence type="ECO:0000256" key="3">
    <source>
        <dbReference type="ARBA" id="ARBA00022723"/>
    </source>
</evidence>
<dbReference type="STRING" id="1227490.C479_09810"/>
<protein>
    <submittedName>
        <fullName evidence="9">Molybdopterin-guanine dinucleotide biosynthesis protein A</fullName>
    </submittedName>
</protein>
<keyword evidence="2" id="KW-0808">Transferase</keyword>
<name>M0BIH0_9EURY</name>
<dbReference type="Proteomes" id="UP000011560">
    <property type="component" value="Unassembled WGS sequence"/>
</dbReference>
<dbReference type="GO" id="GO:0006777">
    <property type="term" value="P:Mo-molybdopterin cofactor biosynthetic process"/>
    <property type="evidence" value="ECO:0007669"/>
    <property type="project" value="UniProtKB-KW"/>
</dbReference>
<evidence type="ECO:0000256" key="1">
    <source>
        <dbReference type="ARBA" id="ARBA00022490"/>
    </source>
</evidence>
<proteinExistence type="predicted"/>
<feature type="domain" description="MobA-like NTP transferase" evidence="8">
    <location>
        <begin position="4"/>
        <end position="160"/>
    </location>
</feature>
<sequence>MTTGIILAGGRSRRFESRDKLTATIAGRPMIAHVAAALDPVVDGLVVSCRADQVLALEDALGRKSQSIAFVPDRVPDRGPLGGFAAATEATASRNVAVVAGDMPLVTPSVVEALLSNHARECTVPVSIEGAVQPLCAVYRRRPAGDAARAALDAGERAVATLLDRLSVETVDGIAAQNRPGPFFDVDTPADRQRVASLLAGGVA</sequence>
<organism evidence="9 10">
    <name type="scientific">Halovivax asiaticus JCM 14624</name>
    <dbReference type="NCBI Taxonomy" id="1227490"/>
    <lineage>
        <taxon>Archaea</taxon>
        <taxon>Methanobacteriati</taxon>
        <taxon>Methanobacteriota</taxon>
        <taxon>Stenosarchaea group</taxon>
        <taxon>Halobacteria</taxon>
        <taxon>Halobacteriales</taxon>
        <taxon>Natrialbaceae</taxon>
        <taxon>Halovivax</taxon>
    </lineage>
</organism>
<dbReference type="PANTHER" id="PTHR19136">
    <property type="entry name" value="MOLYBDENUM COFACTOR GUANYLYLTRANSFERASE"/>
    <property type="match status" value="1"/>
</dbReference>
<keyword evidence="1" id="KW-0963">Cytoplasm</keyword>
<evidence type="ECO:0000256" key="2">
    <source>
        <dbReference type="ARBA" id="ARBA00022679"/>
    </source>
</evidence>
<dbReference type="RefSeq" id="WP_007701588.1">
    <property type="nucleotide sequence ID" value="NZ_AOIQ01000015.1"/>
</dbReference>
<dbReference type="AlphaFoldDB" id="M0BIH0"/>
<evidence type="ECO:0000256" key="4">
    <source>
        <dbReference type="ARBA" id="ARBA00022741"/>
    </source>
</evidence>
<keyword evidence="6" id="KW-0342">GTP-binding</keyword>
<keyword evidence="4" id="KW-0547">Nucleotide-binding</keyword>
<dbReference type="Pfam" id="PF12804">
    <property type="entry name" value="NTP_transf_3"/>
    <property type="match status" value="1"/>
</dbReference>
<keyword evidence="3" id="KW-0479">Metal-binding</keyword>
<dbReference type="GO" id="GO:0016779">
    <property type="term" value="F:nucleotidyltransferase activity"/>
    <property type="evidence" value="ECO:0007669"/>
    <property type="project" value="TreeGrafter"/>
</dbReference>
<evidence type="ECO:0000259" key="8">
    <source>
        <dbReference type="Pfam" id="PF12804"/>
    </source>
</evidence>
<evidence type="ECO:0000313" key="10">
    <source>
        <dbReference type="Proteomes" id="UP000011560"/>
    </source>
</evidence>
<dbReference type="InterPro" id="IPR013482">
    <property type="entry name" value="Molybde_CF_guanTrfase"/>
</dbReference>
<comment type="caution">
    <text evidence="9">The sequence shown here is derived from an EMBL/GenBank/DDBJ whole genome shotgun (WGS) entry which is preliminary data.</text>
</comment>
<dbReference type="Gene3D" id="3.90.550.10">
    <property type="entry name" value="Spore Coat Polysaccharide Biosynthesis Protein SpsA, Chain A"/>
    <property type="match status" value="1"/>
</dbReference>
<keyword evidence="10" id="KW-1185">Reference proteome</keyword>
<dbReference type="GO" id="GO:0046872">
    <property type="term" value="F:metal ion binding"/>
    <property type="evidence" value="ECO:0007669"/>
    <property type="project" value="UniProtKB-KW"/>
</dbReference>
<dbReference type="GO" id="GO:0005525">
    <property type="term" value="F:GTP binding"/>
    <property type="evidence" value="ECO:0007669"/>
    <property type="project" value="UniProtKB-KW"/>
</dbReference>
<keyword evidence="5" id="KW-0460">Magnesium</keyword>
<dbReference type="PANTHER" id="PTHR19136:SF81">
    <property type="entry name" value="MOLYBDENUM COFACTOR GUANYLYLTRANSFERASE"/>
    <property type="match status" value="1"/>
</dbReference>
<evidence type="ECO:0000256" key="6">
    <source>
        <dbReference type="ARBA" id="ARBA00023134"/>
    </source>
</evidence>
<dbReference type="EMBL" id="AOIQ01000015">
    <property type="protein sequence ID" value="ELZ10083.1"/>
    <property type="molecule type" value="Genomic_DNA"/>
</dbReference>
<dbReference type="SUPFAM" id="SSF53448">
    <property type="entry name" value="Nucleotide-diphospho-sugar transferases"/>
    <property type="match status" value="1"/>
</dbReference>
<dbReference type="InterPro" id="IPR029044">
    <property type="entry name" value="Nucleotide-diphossugar_trans"/>
</dbReference>
<evidence type="ECO:0000256" key="5">
    <source>
        <dbReference type="ARBA" id="ARBA00022842"/>
    </source>
</evidence>
<dbReference type="OrthoDB" id="28434at2157"/>